<sequence>MAVIETRGLTKTYESGPETVDALVDVDFAVEEGEFVSIVGPSGSGKTTLLNMLGLLDQPTAGDLYVAGEDATALEERERTRTRKRFIGFVFQQFFLIPTLTAQENVEVPRLLEHDPHTAERAADLLTQFGLGERLDHTPDELSGGQKQRVAIARSLINDPRLVLADEPTGNLDRTTSTKILEEFQRICGEGVAVIAVTHDELLEEYVDRTVEIVDGELTR</sequence>
<dbReference type="CDD" id="cd03255">
    <property type="entry name" value="ABC_MJ0796_LolCDE_FtsE"/>
    <property type="match status" value="1"/>
</dbReference>
<evidence type="ECO:0000256" key="1">
    <source>
        <dbReference type="ARBA" id="ARBA00022448"/>
    </source>
</evidence>
<dbReference type="GO" id="GO:0005524">
    <property type="term" value="F:ATP binding"/>
    <property type="evidence" value="ECO:0007669"/>
    <property type="project" value="UniProtKB-KW"/>
</dbReference>
<dbReference type="InterPro" id="IPR003593">
    <property type="entry name" value="AAA+_ATPase"/>
</dbReference>
<dbReference type="PROSITE" id="PS00211">
    <property type="entry name" value="ABC_TRANSPORTER_1"/>
    <property type="match status" value="1"/>
</dbReference>
<dbReference type="InterPro" id="IPR017911">
    <property type="entry name" value="MacB-like_ATP-bd"/>
</dbReference>
<feature type="domain" description="ABC transporter" evidence="4">
    <location>
        <begin position="4"/>
        <end position="220"/>
    </location>
</feature>
<dbReference type="PROSITE" id="PS50893">
    <property type="entry name" value="ABC_TRANSPORTER_2"/>
    <property type="match status" value="1"/>
</dbReference>
<dbReference type="InterPro" id="IPR003439">
    <property type="entry name" value="ABC_transporter-like_ATP-bd"/>
</dbReference>
<accession>A0A830F1H0</accession>
<dbReference type="GO" id="GO:0098796">
    <property type="term" value="C:membrane protein complex"/>
    <property type="evidence" value="ECO:0007669"/>
    <property type="project" value="UniProtKB-ARBA"/>
</dbReference>
<reference evidence="5 6" key="1">
    <citation type="journal article" date="2019" name="Int. J. Syst. Evol. Microbiol.">
        <title>The Global Catalogue of Microorganisms (GCM) 10K type strain sequencing project: providing services to taxonomists for standard genome sequencing and annotation.</title>
        <authorList>
            <consortium name="The Broad Institute Genomics Platform"/>
            <consortium name="The Broad Institute Genome Sequencing Center for Infectious Disease"/>
            <person name="Wu L."/>
            <person name="Ma J."/>
        </authorList>
    </citation>
    <scope>NUCLEOTIDE SEQUENCE [LARGE SCALE GENOMIC DNA]</scope>
    <source>
        <strain evidence="5 6">JCM 19585</strain>
    </source>
</reference>
<keyword evidence="6" id="KW-1185">Reference proteome</keyword>
<dbReference type="EMBL" id="BMPF01000002">
    <property type="protein sequence ID" value="GGL30348.1"/>
    <property type="molecule type" value="Genomic_DNA"/>
</dbReference>
<dbReference type="Gene3D" id="3.40.50.300">
    <property type="entry name" value="P-loop containing nucleotide triphosphate hydrolases"/>
    <property type="match status" value="1"/>
</dbReference>
<keyword evidence="3 5" id="KW-0067">ATP-binding</keyword>
<dbReference type="OrthoDB" id="302885at2157"/>
<dbReference type="FunFam" id="3.40.50.300:FF:000032">
    <property type="entry name" value="Export ABC transporter ATP-binding protein"/>
    <property type="match status" value="1"/>
</dbReference>
<name>A0A830F1H0_9EURY</name>
<proteinExistence type="predicted"/>
<dbReference type="Pfam" id="PF00005">
    <property type="entry name" value="ABC_tran"/>
    <property type="match status" value="1"/>
</dbReference>
<dbReference type="AlphaFoldDB" id="A0A830F1H0"/>
<dbReference type="InterPro" id="IPR017871">
    <property type="entry name" value="ABC_transporter-like_CS"/>
</dbReference>
<dbReference type="PANTHER" id="PTHR24220">
    <property type="entry name" value="IMPORT ATP-BINDING PROTEIN"/>
    <property type="match status" value="1"/>
</dbReference>
<dbReference type="Proteomes" id="UP000628840">
    <property type="component" value="Unassembled WGS sequence"/>
</dbReference>
<evidence type="ECO:0000259" key="4">
    <source>
        <dbReference type="PROSITE" id="PS50893"/>
    </source>
</evidence>
<dbReference type="GO" id="GO:0022857">
    <property type="term" value="F:transmembrane transporter activity"/>
    <property type="evidence" value="ECO:0007669"/>
    <property type="project" value="TreeGrafter"/>
</dbReference>
<dbReference type="InterPro" id="IPR027417">
    <property type="entry name" value="P-loop_NTPase"/>
</dbReference>
<dbReference type="RefSeq" id="WP_188880452.1">
    <property type="nucleotide sequence ID" value="NZ_BMPF01000002.1"/>
</dbReference>
<organism evidence="5 6">
    <name type="scientific">Halarchaeum grantii</name>
    <dbReference type="NCBI Taxonomy" id="1193105"/>
    <lineage>
        <taxon>Archaea</taxon>
        <taxon>Methanobacteriati</taxon>
        <taxon>Methanobacteriota</taxon>
        <taxon>Stenosarchaea group</taxon>
        <taxon>Halobacteria</taxon>
        <taxon>Halobacteriales</taxon>
        <taxon>Halobacteriaceae</taxon>
    </lineage>
</organism>
<dbReference type="GO" id="GO:0005886">
    <property type="term" value="C:plasma membrane"/>
    <property type="evidence" value="ECO:0007669"/>
    <property type="project" value="TreeGrafter"/>
</dbReference>
<evidence type="ECO:0000256" key="3">
    <source>
        <dbReference type="ARBA" id="ARBA00022840"/>
    </source>
</evidence>
<dbReference type="GO" id="GO:0016887">
    <property type="term" value="F:ATP hydrolysis activity"/>
    <property type="evidence" value="ECO:0007669"/>
    <property type="project" value="InterPro"/>
</dbReference>
<dbReference type="PANTHER" id="PTHR24220:SF86">
    <property type="entry name" value="ABC TRANSPORTER ABCH.1"/>
    <property type="match status" value="1"/>
</dbReference>
<dbReference type="InterPro" id="IPR015854">
    <property type="entry name" value="ABC_transpr_LolD-like"/>
</dbReference>
<dbReference type="SMART" id="SM00382">
    <property type="entry name" value="AAA"/>
    <property type="match status" value="1"/>
</dbReference>
<comment type="caution">
    <text evidence="5">The sequence shown here is derived from an EMBL/GenBank/DDBJ whole genome shotgun (WGS) entry which is preliminary data.</text>
</comment>
<gene>
    <name evidence="5" type="ORF">GCM10009037_12560</name>
</gene>
<keyword evidence="1" id="KW-0813">Transport</keyword>
<evidence type="ECO:0000313" key="5">
    <source>
        <dbReference type="EMBL" id="GGL30348.1"/>
    </source>
</evidence>
<evidence type="ECO:0000256" key="2">
    <source>
        <dbReference type="ARBA" id="ARBA00022741"/>
    </source>
</evidence>
<protein>
    <submittedName>
        <fullName evidence="5">ABC transporter ATP-binding protein</fullName>
    </submittedName>
</protein>
<evidence type="ECO:0000313" key="6">
    <source>
        <dbReference type="Proteomes" id="UP000628840"/>
    </source>
</evidence>
<dbReference type="SUPFAM" id="SSF52540">
    <property type="entry name" value="P-loop containing nucleoside triphosphate hydrolases"/>
    <property type="match status" value="1"/>
</dbReference>
<keyword evidence="2" id="KW-0547">Nucleotide-binding</keyword>